<dbReference type="PANTHER" id="PTHR46825:SF12">
    <property type="entry name" value="PENICILLIN-BINDING PROTEIN 4"/>
    <property type="match status" value="1"/>
</dbReference>
<proteinExistence type="inferred from homology"/>
<protein>
    <submittedName>
        <fullName evidence="3">Beta-lactamase/transpeptidase-like protein</fullName>
    </submittedName>
</protein>
<dbReference type="EMBL" id="AZHF01000011">
    <property type="protein sequence ID" value="OAA69263.1"/>
    <property type="molecule type" value="Genomic_DNA"/>
</dbReference>
<dbReference type="PANTHER" id="PTHR46825">
    <property type="entry name" value="D-ALANYL-D-ALANINE-CARBOXYPEPTIDASE/ENDOPEPTIDASE AMPH"/>
    <property type="match status" value="1"/>
</dbReference>
<evidence type="ECO:0000313" key="3">
    <source>
        <dbReference type="EMBL" id="OAA69263.1"/>
    </source>
</evidence>
<keyword evidence="4" id="KW-1185">Reference proteome</keyword>
<comment type="similarity">
    <text evidence="1">Belongs to the peptidase S12 family.</text>
</comment>
<sequence>MAIFDDIEALILANCPDHKDVPAGFASIGCSPSISIAVLEDGVITSRCYSTVGNDTETLFQAASISKPVNALAVMKLIEQGRFTLDSTVGALLPKVLLDILVEGSPPSQRPIVEGITVKQLLSHTAGLTVHGFAGYSHADRVPSAKEILAGAHPSNSPRIRVAALPGHSHSYSGGGITLLQWILEAVTGQDYPTLMRDLVLEPLGMTRSTFGALPEGERNVASAYYTQHTKADVDHHVQPEQAAAGLWTTPTDLLKAAMGVQKSLQGAEGALLKKETAELMLTKVAGDMALSWVRPNESTFHHNGSNEPGFMSQLYAYAKIDGSEEKVPEDCGFAIMLNGGTEPVFTAGWKVALAIAALKRWPLTTSASYLAAIQPFRPIDDGKMGEGWKAWKGEWAAKEQGHRYTLGESGKGKPVLFYGGVGPIALLRTAEDSRFELEGLEMNVVLEEKEGVKTISVKSGLSGDAIELKTVEA</sequence>
<dbReference type="Pfam" id="PF00144">
    <property type="entry name" value="Beta-lactamase"/>
    <property type="match status" value="1"/>
</dbReference>
<evidence type="ECO:0000259" key="2">
    <source>
        <dbReference type="Pfam" id="PF00144"/>
    </source>
</evidence>
<dbReference type="SUPFAM" id="SSF56601">
    <property type="entry name" value="beta-lactamase/transpeptidase-like"/>
    <property type="match status" value="1"/>
</dbReference>
<dbReference type="STRING" id="1081108.A0A168AVZ4"/>
<dbReference type="InterPro" id="IPR001466">
    <property type="entry name" value="Beta-lactam-related"/>
</dbReference>
<dbReference type="InterPro" id="IPR050491">
    <property type="entry name" value="AmpC-like"/>
</dbReference>
<organism evidence="3 4">
    <name type="scientific">Akanthomyces lecanii RCEF 1005</name>
    <dbReference type="NCBI Taxonomy" id="1081108"/>
    <lineage>
        <taxon>Eukaryota</taxon>
        <taxon>Fungi</taxon>
        <taxon>Dikarya</taxon>
        <taxon>Ascomycota</taxon>
        <taxon>Pezizomycotina</taxon>
        <taxon>Sordariomycetes</taxon>
        <taxon>Hypocreomycetidae</taxon>
        <taxon>Hypocreales</taxon>
        <taxon>Cordycipitaceae</taxon>
        <taxon>Akanthomyces</taxon>
        <taxon>Cordyceps confragosa</taxon>
    </lineage>
</organism>
<reference evidence="3 4" key="1">
    <citation type="journal article" date="2016" name="Genome Biol. Evol.">
        <title>Divergent and convergent evolution of fungal pathogenicity.</title>
        <authorList>
            <person name="Shang Y."/>
            <person name="Xiao G."/>
            <person name="Zheng P."/>
            <person name="Cen K."/>
            <person name="Zhan S."/>
            <person name="Wang C."/>
        </authorList>
    </citation>
    <scope>NUCLEOTIDE SEQUENCE [LARGE SCALE GENOMIC DNA]</scope>
    <source>
        <strain evidence="3 4">RCEF 1005</strain>
    </source>
</reference>
<dbReference type="Gene3D" id="3.40.710.10">
    <property type="entry name" value="DD-peptidase/beta-lactamase superfamily"/>
    <property type="match status" value="1"/>
</dbReference>
<comment type="caution">
    <text evidence="3">The sequence shown here is derived from an EMBL/GenBank/DDBJ whole genome shotgun (WGS) entry which is preliminary data.</text>
</comment>
<gene>
    <name evidence="3" type="ORF">LEL_10139</name>
</gene>
<dbReference type="OrthoDB" id="6220758at2759"/>
<dbReference type="InterPro" id="IPR012338">
    <property type="entry name" value="Beta-lactam/transpept-like"/>
</dbReference>
<dbReference type="Proteomes" id="UP000076881">
    <property type="component" value="Unassembled WGS sequence"/>
</dbReference>
<name>A0A168AVZ4_CORDF</name>
<feature type="domain" description="Beta-lactamase-related" evidence="2">
    <location>
        <begin position="32"/>
        <end position="351"/>
    </location>
</feature>
<evidence type="ECO:0000313" key="4">
    <source>
        <dbReference type="Proteomes" id="UP000076881"/>
    </source>
</evidence>
<accession>A0A168AVZ4</accession>
<evidence type="ECO:0000256" key="1">
    <source>
        <dbReference type="ARBA" id="ARBA00038215"/>
    </source>
</evidence>
<dbReference type="AlphaFoldDB" id="A0A168AVZ4"/>